<evidence type="ECO:0000313" key="2">
    <source>
        <dbReference type="Proteomes" id="UP000799441"/>
    </source>
</evidence>
<keyword evidence="2" id="KW-1185">Reference proteome</keyword>
<dbReference type="EMBL" id="MU003766">
    <property type="protein sequence ID" value="KAF2725890.1"/>
    <property type="molecule type" value="Genomic_DNA"/>
</dbReference>
<comment type="caution">
    <text evidence="1">The sequence shown here is derived from an EMBL/GenBank/DDBJ whole genome shotgun (WGS) entry which is preliminary data.</text>
</comment>
<proteinExistence type="predicted"/>
<accession>A0A9P4QHJ2</accession>
<protein>
    <submittedName>
        <fullName evidence="1">Uncharacterized protein</fullName>
    </submittedName>
</protein>
<sequence>MATHEKRFAAAIGPLSESSFTEWEVAIRTLLVFFNQSEYLDHDYGNCTIIESMGDDGRLAKARQSSEYYAHMIFNTIPRYIMDRISDYDRRDLCRLRLAAKALTTIPFRLMSLPQEVRARVFKYVVLGNRCCTEYCNQKSTLEHKCSSGCNWQLKSVSKQIGQEFWKIHLQQTTFALSFKSIFTTDETLSVGQQASEEMRKAVLKWAAQLRPHGFRFLQSVELRMRIRCRHRQSRTSGVFPAP</sequence>
<dbReference type="Proteomes" id="UP000799441">
    <property type="component" value="Unassembled WGS sequence"/>
</dbReference>
<gene>
    <name evidence="1" type="ORF">K431DRAFT_308919</name>
</gene>
<organism evidence="1 2">
    <name type="scientific">Polychaeton citri CBS 116435</name>
    <dbReference type="NCBI Taxonomy" id="1314669"/>
    <lineage>
        <taxon>Eukaryota</taxon>
        <taxon>Fungi</taxon>
        <taxon>Dikarya</taxon>
        <taxon>Ascomycota</taxon>
        <taxon>Pezizomycotina</taxon>
        <taxon>Dothideomycetes</taxon>
        <taxon>Dothideomycetidae</taxon>
        <taxon>Capnodiales</taxon>
        <taxon>Capnodiaceae</taxon>
        <taxon>Polychaeton</taxon>
    </lineage>
</organism>
<evidence type="ECO:0000313" key="1">
    <source>
        <dbReference type="EMBL" id="KAF2725890.1"/>
    </source>
</evidence>
<name>A0A9P4QHJ2_9PEZI</name>
<reference evidence="1" key="1">
    <citation type="journal article" date="2020" name="Stud. Mycol.">
        <title>101 Dothideomycetes genomes: a test case for predicting lifestyles and emergence of pathogens.</title>
        <authorList>
            <person name="Haridas S."/>
            <person name="Albert R."/>
            <person name="Binder M."/>
            <person name="Bloem J."/>
            <person name="Labutti K."/>
            <person name="Salamov A."/>
            <person name="Andreopoulos B."/>
            <person name="Baker S."/>
            <person name="Barry K."/>
            <person name="Bills G."/>
            <person name="Bluhm B."/>
            <person name="Cannon C."/>
            <person name="Castanera R."/>
            <person name="Culley D."/>
            <person name="Daum C."/>
            <person name="Ezra D."/>
            <person name="Gonzalez J."/>
            <person name="Henrissat B."/>
            <person name="Kuo A."/>
            <person name="Liang C."/>
            <person name="Lipzen A."/>
            <person name="Lutzoni F."/>
            <person name="Magnuson J."/>
            <person name="Mondo S."/>
            <person name="Nolan M."/>
            <person name="Ohm R."/>
            <person name="Pangilinan J."/>
            <person name="Park H.-J."/>
            <person name="Ramirez L."/>
            <person name="Alfaro M."/>
            <person name="Sun H."/>
            <person name="Tritt A."/>
            <person name="Yoshinaga Y."/>
            <person name="Zwiers L.-H."/>
            <person name="Turgeon B."/>
            <person name="Goodwin S."/>
            <person name="Spatafora J."/>
            <person name="Crous P."/>
            <person name="Grigoriev I."/>
        </authorList>
    </citation>
    <scope>NUCLEOTIDE SEQUENCE</scope>
    <source>
        <strain evidence="1">CBS 116435</strain>
    </source>
</reference>
<dbReference type="AlphaFoldDB" id="A0A9P4QHJ2"/>